<dbReference type="EMBL" id="HACG01053496">
    <property type="protein sequence ID" value="CEL00367.1"/>
    <property type="molecule type" value="Transcribed_RNA"/>
</dbReference>
<reference evidence="2" key="1">
    <citation type="submission" date="2014-12" db="EMBL/GenBank/DDBJ databases">
        <title>Insight into the proteome of Arion vulgaris.</title>
        <authorList>
            <person name="Aradska J."/>
            <person name="Bulat T."/>
            <person name="Smidak R."/>
            <person name="Sarate P."/>
            <person name="Gangsoo J."/>
            <person name="Sialana F."/>
            <person name="Bilban M."/>
            <person name="Lubec G."/>
        </authorList>
    </citation>
    <scope>NUCLEOTIDE SEQUENCE</scope>
    <source>
        <tissue evidence="2">Skin</tissue>
    </source>
</reference>
<feature type="non-terminal residue" evidence="2">
    <location>
        <position position="71"/>
    </location>
</feature>
<feature type="non-terminal residue" evidence="2">
    <location>
        <position position="1"/>
    </location>
</feature>
<evidence type="ECO:0000256" key="1">
    <source>
        <dbReference type="SAM" id="SignalP"/>
    </source>
</evidence>
<gene>
    <name evidence="2" type="primary">ORF223527</name>
</gene>
<feature type="signal peptide" evidence="1">
    <location>
        <begin position="1"/>
        <end position="46"/>
    </location>
</feature>
<organism evidence="2">
    <name type="scientific">Arion vulgaris</name>
    <dbReference type="NCBI Taxonomy" id="1028688"/>
    <lineage>
        <taxon>Eukaryota</taxon>
        <taxon>Metazoa</taxon>
        <taxon>Spiralia</taxon>
        <taxon>Lophotrochozoa</taxon>
        <taxon>Mollusca</taxon>
        <taxon>Gastropoda</taxon>
        <taxon>Heterobranchia</taxon>
        <taxon>Euthyneura</taxon>
        <taxon>Panpulmonata</taxon>
        <taxon>Eupulmonata</taxon>
        <taxon>Stylommatophora</taxon>
        <taxon>Helicina</taxon>
        <taxon>Arionoidea</taxon>
        <taxon>Arionidae</taxon>
        <taxon>Arion</taxon>
    </lineage>
</organism>
<protein>
    <recommendedName>
        <fullName evidence="3">LITAF domain-containing protein</fullName>
    </recommendedName>
</protein>
<accession>A0A0B7C5B6</accession>
<name>A0A0B7C5B6_9EUPU</name>
<proteinExistence type="predicted"/>
<evidence type="ECO:0000313" key="2">
    <source>
        <dbReference type="EMBL" id="CEL00367.1"/>
    </source>
</evidence>
<dbReference type="AlphaFoldDB" id="A0A0B7C5B6"/>
<feature type="chain" id="PRO_5002112123" description="LITAF domain-containing protein" evidence="1">
    <location>
        <begin position="47"/>
        <end position="71"/>
    </location>
</feature>
<evidence type="ECO:0008006" key="3">
    <source>
        <dbReference type="Google" id="ProtNLM"/>
    </source>
</evidence>
<sequence>VIITCVFDTITMWAPTWSVIFQKHSWMQRHAFTMMILLMCLKSSHGSSCGDAPLPVVEIPRDGGPNFCPIC</sequence>
<keyword evidence="1" id="KW-0732">Signal</keyword>